<reference evidence="1 2" key="1">
    <citation type="submission" date="2015-07" db="EMBL/GenBank/DDBJ databases">
        <title>Whole genome sequence of Thermanaerothrix daxensis DSM 23592.</title>
        <authorList>
            <person name="Hemp J."/>
            <person name="Ward L.M."/>
            <person name="Pace L.A."/>
            <person name="Fischer W.W."/>
        </authorList>
    </citation>
    <scope>NUCLEOTIDE SEQUENCE [LARGE SCALE GENOMIC DNA]</scope>
    <source>
        <strain evidence="1 2">GNS-1</strain>
    </source>
</reference>
<organism evidence="1 2">
    <name type="scientific">Thermanaerothrix daxensis</name>
    <dbReference type="NCBI Taxonomy" id="869279"/>
    <lineage>
        <taxon>Bacteria</taxon>
        <taxon>Bacillati</taxon>
        <taxon>Chloroflexota</taxon>
        <taxon>Anaerolineae</taxon>
        <taxon>Anaerolineales</taxon>
        <taxon>Anaerolineaceae</taxon>
        <taxon>Thermanaerothrix</taxon>
    </lineage>
</organism>
<proteinExistence type="predicted"/>
<evidence type="ECO:0000313" key="2">
    <source>
        <dbReference type="Proteomes" id="UP000050544"/>
    </source>
</evidence>
<keyword evidence="2" id="KW-1185">Reference proteome</keyword>
<sequence length="128" mass="14249">MSHSEEQAVYREVRSLLPEMDPEMRTQAEALLAKAERGQKTDVALLKLIRSDPRLREILAARLSLKGSETARSLYTPSAGDVFSPVARKFICPECGSTRYLQKAGEDPGVCPKDGRPLVPFFEQEEGQ</sequence>
<dbReference type="EMBL" id="LGKO01000002">
    <property type="protein sequence ID" value="KPL84708.1"/>
    <property type="molecule type" value="Genomic_DNA"/>
</dbReference>
<dbReference type="STRING" id="869279.SE15_06675"/>
<dbReference type="AlphaFoldDB" id="A0A0P6XMH5"/>
<dbReference type="Proteomes" id="UP000050544">
    <property type="component" value="Unassembled WGS sequence"/>
</dbReference>
<accession>A0A0P6XMH5</accession>
<comment type="caution">
    <text evidence="1">The sequence shown here is derived from an EMBL/GenBank/DDBJ whole genome shotgun (WGS) entry which is preliminary data.</text>
</comment>
<protein>
    <submittedName>
        <fullName evidence="1">Uncharacterized protein</fullName>
    </submittedName>
</protein>
<dbReference type="RefSeq" id="WP_054521285.1">
    <property type="nucleotide sequence ID" value="NZ_LGKO01000002.1"/>
</dbReference>
<gene>
    <name evidence="1" type="ORF">SE15_06675</name>
</gene>
<evidence type="ECO:0000313" key="1">
    <source>
        <dbReference type="EMBL" id="KPL84708.1"/>
    </source>
</evidence>
<name>A0A0P6XMH5_9CHLR</name>